<dbReference type="PANTHER" id="PTHR30137:SF6">
    <property type="entry name" value="LUCIFERASE-LIKE MONOOXYGENASE"/>
    <property type="match status" value="1"/>
</dbReference>
<dbReference type="InterPro" id="IPR050766">
    <property type="entry name" value="Bact_Lucif_Oxidored"/>
</dbReference>
<accession>A0A1G8NHY4</accession>
<dbReference type="GO" id="GO:0016705">
    <property type="term" value="F:oxidoreductase activity, acting on paired donors, with incorporation or reduction of molecular oxygen"/>
    <property type="evidence" value="ECO:0007669"/>
    <property type="project" value="InterPro"/>
</dbReference>
<dbReference type="GO" id="GO:0005829">
    <property type="term" value="C:cytosol"/>
    <property type="evidence" value="ECO:0007669"/>
    <property type="project" value="TreeGrafter"/>
</dbReference>
<dbReference type="InterPro" id="IPR011251">
    <property type="entry name" value="Luciferase-like_dom"/>
</dbReference>
<evidence type="ECO:0000313" key="3">
    <source>
        <dbReference type="Proteomes" id="UP000183263"/>
    </source>
</evidence>
<feature type="domain" description="Luciferase-like" evidence="1">
    <location>
        <begin position="6"/>
        <end position="118"/>
    </location>
</feature>
<dbReference type="Pfam" id="PF00296">
    <property type="entry name" value="Bac_luciferase"/>
    <property type="match status" value="2"/>
</dbReference>
<dbReference type="Proteomes" id="UP000183263">
    <property type="component" value="Unassembled WGS sequence"/>
</dbReference>
<dbReference type="EMBL" id="FNDN01000011">
    <property type="protein sequence ID" value="SDI79676.1"/>
    <property type="molecule type" value="Genomic_DNA"/>
</dbReference>
<organism evidence="2 3">
    <name type="scientific">Rhodococcus triatomae</name>
    <dbReference type="NCBI Taxonomy" id="300028"/>
    <lineage>
        <taxon>Bacteria</taxon>
        <taxon>Bacillati</taxon>
        <taxon>Actinomycetota</taxon>
        <taxon>Actinomycetes</taxon>
        <taxon>Mycobacteriales</taxon>
        <taxon>Nocardiaceae</taxon>
        <taxon>Rhodococcus</taxon>
    </lineage>
</organism>
<name>A0A1G8NHY4_9NOCA</name>
<dbReference type="CDD" id="cd00347">
    <property type="entry name" value="Flavin_utilizing_monoxygenases"/>
    <property type="match status" value="2"/>
</dbReference>
<dbReference type="SUPFAM" id="SSF51679">
    <property type="entry name" value="Bacterial luciferase-like"/>
    <property type="match status" value="1"/>
</dbReference>
<keyword evidence="3" id="KW-1185">Reference proteome</keyword>
<proteinExistence type="predicted"/>
<dbReference type="RefSeq" id="WP_072738962.1">
    <property type="nucleotide sequence ID" value="NZ_CP048813.1"/>
</dbReference>
<sequence length="381" mass="39833">MTIPLSVLDLSPVSAGSDAAAALRNSVDLARHVEAWGYRRYWVAEHHFVGVASSSPAVLIGQIAAATSTLRVGAAAVQLGHTTAPAVVEAFGTLAALYPGRIDLGLGRSGQRRAQALDAAKRGEKPAPPGPQGSTVVRDGVVIPPPYDLTGLLLSPRVAASLQVLQQPGAQPPDFDSQVDDILALLGGAYRTEDGVELHVSPGEGADLEVWVFGSSAGPSAELAGRLGLPFGANYHVSPATTVDAVAAYRAAFRPSAVLEKPYVVVSADAVVAEDDATARRLASSYGVWAHSIRSGHGAIPYPDPADAPALTEEQRALVEDRIVTQFVGSPSTVAERLDALRRLTGADEVVITGITHGHEDRLRSYRLLAREWGLPALRAA</sequence>
<dbReference type="AlphaFoldDB" id="A0A1G8NHY4"/>
<dbReference type="PANTHER" id="PTHR30137">
    <property type="entry name" value="LUCIFERASE-LIKE MONOOXYGENASE"/>
    <property type="match status" value="1"/>
</dbReference>
<evidence type="ECO:0000313" key="2">
    <source>
        <dbReference type="EMBL" id="SDI79676.1"/>
    </source>
</evidence>
<dbReference type="OrthoDB" id="9780518at2"/>
<dbReference type="Gene3D" id="3.20.20.30">
    <property type="entry name" value="Luciferase-like domain"/>
    <property type="match status" value="1"/>
</dbReference>
<protein>
    <submittedName>
        <fullName evidence="2">Luciferase family oxidoreductase, group 1</fullName>
    </submittedName>
</protein>
<evidence type="ECO:0000259" key="1">
    <source>
        <dbReference type="Pfam" id="PF00296"/>
    </source>
</evidence>
<gene>
    <name evidence="2" type="ORF">SAMN05444695_11172</name>
</gene>
<feature type="domain" description="Luciferase-like" evidence="1">
    <location>
        <begin position="188"/>
        <end position="345"/>
    </location>
</feature>
<dbReference type="InterPro" id="IPR036661">
    <property type="entry name" value="Luciferase-like_sf"/>
</dbReference>
<reference evidence="2 3" key="1">
    <citation type="submission" date="2016-10" db="EMBL/GenBank/DDBJ databases">
        <authorList>
            <person name="de Groot N.N."/>
        </authorList>
    </citation>
    <scope>NUCLEOTIDE SEQUENCE [LARGE SCALE GENOMIC DNA]</scope>
    <source>
        <strain evidence="2 3">DSM 44892</strain>
    </source>
</reference>